<dbReference type="Pfam" id="PF00817">
    <property type="entry name" value="IMS"/>
    <property type="match status" value="1"/>
</dbReference>
<feature type="binding site" evidence="11">
    <location>
        <position position="14"/>
    </location>
    <ligand>
        <name>Mg(2+)</name>
        <dbReference type="ChEBI" id="CHEBI:18420"/>
    </ligand>
</feature>
<dbReference type="EC" id="2.7.7.7" evidence="11"/>
<comment type="caution">
    <text evidence="13">The sequence shown here is derived from an EMBL/GenBank/DDBJ whole genome shotgun (WGS) entry which is preliminary data.</text>
</comment>
<accession>A0AAE3XCK4</accession>
<dbReference type="GO" id="GO:0009432">
    <property type="term" value="P:SOS response"/>
    <property type="evidence" value="ECO:0007669"/>
    <property type="project" value="TreeGrafter"/>
</dbReference>
<dbReference type="InterPro" id="IPR017961">
    <property type="entry name" value="DNA_pol_Y-fam_little_finger"/>
</dbReference>
<dbReference type="SUPFAM" id="SSF100879">
    <property type="entry name" value="Lesion bypass DNA polymerase (Y-family), little finger domain"/>
    <property type="match status" value="1"/>
</dbReference>
<keyword evidence="11" id="KW-0963">Cytoplasm</keyword>
<evidence type="ECO:0000256" key="11">
    <source>
        <dbReference type="HAMAP-Rule" id="MF_01113"/>
    </source>
</evidence>
<evidence type="ECO:0000313" key="13">
    <source>
        <dbReference type="EMBL" id="MDR6218831.1"/>
    </source>
</evidence>
<dbReference type="PANTHER" id="PTHR11076:SF33">
    <property type="entry name" value="DNA POLYMERASE KAPPA"/>
    <property type="match status" value="1"/>
</dbReference>
<dbReference type="InterPro" id="IPR050116">
    <property type="entry name" value="DNA_polymerase-Y"/>
</dbReference>
<dbReference type="HAMAP" id="MF_01113">
    <property type="entry name" value="DNApol_IV"/>
    <property type="match status" value="1"/>
</dbReference>
<comment type="subcellular location">
    <subcellularLocation>
        <location evidence="11">Cytoplasm</location>
    </subcellularLocation>
</comment>
<dbReference type="PANTHER" id="PTHR11076">
    <property type="entry name" value="DNA REPAIR POLYMERASE UMUC / TRANSFERASE FAMILY MEMBER"/>
    <property type="match status" value="1"/>
</dbReference>
<evidence type="ECO:0000256" key="3">
    <source>
        <dbReference type="ARBA" id="ARBA00022695"/>
    </source>
</evidence>
<dbReference type="Pfam" id="PF11799">
    <property type="entry name" value="IMS_C"/>
    <property type="match status" value="1"/>
</dbReference>
<dbReference type="GO" id="GO:0042276">
    <property type="term" value="P:error-prone translesion synthesis"/>
    <property type="evidence" value="ECO:0007669"/>
    <property type="project" value="TreeGrafter"/>
</dbReference>
<dbReference type="RefSeq" id="WP_309853493.1">
    <property type="nucleotide sequence ID" value="NZ_JAVDQJ010000004.1"/>
</dbReference>
<dbReference type="PROSITE" id="PS50173">
    <property type="entry name" value="UMUC"/>
    <property type="match status" value="1"/>
</dbReference>
<dbReference type="Proteomes" id="UP001185331">
    <property type="component" value="Unassembled WGS sequence"/>
</dbReference>
<evidence type="ECO:0000256" key="1">
    <source>
        <dbReference type="ARBA" id="ARBA00010945"/>
    </source>
</evidence>
<evidence type="ECO:0000256" key="8">
    <source>
        <dbReference type="ARBA" id="ARBA00022932"/>
    </source>
</evidence>
<keyword evidence="8 11" id="KW-0239">DNA-directed DNA polymerase</keyword>
<comment type="catalytic activity">
    <reaction evidence="10 11">
        <text>DNA(n) + a 2'-deoxyribonucleoside 5'-triphosphate = DNA(n+1) + diphosphate</text>
        <dbReference type="Rhea" id="RHEA:22508"/>
        <dbReference type="Rhea" id="RHEA-COMP:17339"/>
        <dbReference type="Rhea" id="RHEA-COMP:17340"/>
        <dbReference type="ChEBI" id="CHEBI:33019"/>
        <dbReference type="ChEBI" id="CHEBI:61560"/>
        <dbReference type="ChEBI" id="CHEBI:173112"/>
        <dbReference type="EC" id="2.7.7.7"/>
    </reaction>
</comment>
<dbReference type="GO" id="GO:0003887">
    <property type="term" value="F:DNA-directed DNA polymerase activity"/>
    <property type="evidence" value="ECO:0007669"/>
    <property type="project" value="UniProtKB-UniRule"/>
</dbReference>
<reference evidence="13" key="1">
    <citation type="submission" date="2023-07" db="EMBL/GenBank/DDBJ databases">
        <title>Sorghum-associated microbial communities from plants grown in Nebraska, USA.</title>
        <authorList>
            <person name="Schachtman D."/>
        </authorList>
    </citation>
    <scope>NUCLEOTIDE SEQUENCE</scope>
    <source>
        <strain evidence="13">BE330</strain>
    </source>
</reference>
<protein>
    <recommendedName>
        <fullName evidence="11">DNA polymerase IV</fullName>
        <shortName evidence="11">Pol IV</shortName>
        <ecNumber evidence="11">2.7.7.7</ecNumber>
    </recommendedName>
</protein>
<dbReference type="Gene3D" id="3.30.70.270">
    <property type="match status" value="1"/>
</dbReference>
<dbReference type="Gene3D" id="1.10.150.20">
    <property type="entry name" value="5' to 3' exonuclease, C-terminal subdomain"/>
    <property type="match status" value="1"/>
</dbReference>
<dbReference type="FunFam" id="3.30.1490.100:FF:000004">
    <property type="entry name" value="DNA polymerase IV"/>
    <property type="match status" value="1"/>
</dbReference>
<comment type="subunit">
    <text evidence="11">Monomer.</text>
</comment>
<feature type="binding site" evidence="11">
    <location>
        <position position="108"/>
    </location>
    <ligand>
        <name>Mg(2+)</name>
        <dbReference type="ChEBI" id="CHEBI:18420"/>
    </ligand>
</feature>
<evidence type="ECO:0000259" key="12">
    <source>
        <dbReference type="PROSITE" id="PS50173"/>
    </source>
</evidence>
<keyword evidence="11" id="KW-0515">Mutator protein</keyword>
<dbReference type="NCBIfam" id="NF002677">
    <property type="entry name" value="PRK02406.1"/>
    <property type="match status" value="1"/>
</dbReference>
<dbReference type="GO" id="GO:0000287">
    <property type="term" value="F:magnesium ion binding"/>
    <property type="evidence" value="ECO:0007669"/>
    <property type="project" value="UniProtKB-UniRule"/>
</dbReference>
<dbReference type="GO" id="GO:0006261">
    <property type="term" value="P:DNA-templated DNA replication"/>
    <property type="evidence" value="ECO:0007669"/>
    <property type="project" value="UniProtKB-UniRule"/>
</dbReference>
<sequence>MSEAPPVRKIIHVDADAFFASVELRDNPALRGQPVAVAHHGPRSVVTTATYEARRYGVKSALPLRTALQRCPHLIVVEPRMDVYREASHVIQGTFREFTDLVEPLSLDEAYLDVTTPKQGPPSATLIAREIKRLVAARTGGLTVSAGLSTNKFLAKLGSGMNKPDGLTVILPDQALDLVARLPVSDFYGIGPVTAQRLAERGVYTGADLRRQSLMDLSREFGKHGAHMYDIARAVDERPVDPSEDRKSVGTEDTFDVDLWTLQQMREQLLGLAERTSARLARHGLAGRSVTLKVKFTNFEVITRRVTFPSPVSRPDELHRVAARMLTPELVDGRGVRLLGISVSELTDPNGRDVQPTLFSMV</sequence>
<dbReference type="CDD" id="cd03586">
    <property type="entry name" value="PolY_Pol_IV_kappa"/>
    <property type="match status" value="1"/>
</dbReference>
<proteinExistence type="inferred from homology"/>
<dbReference type="InterPro" id="IPR043128">
    <property type="entry name" value="Rev_trsase/Diguanyl_cyclase"/>
</dbReference>
<evidence type="ECO:0000313" key="14">
    <source>
        <dbReference type="Proteomes" id="UP001185331"/>
    </source>
</evidence>
<evidence type="ECO:0000256" key="7">
    <source>
        <dbReference type="ARBA" id="ARBA00022842"/>
    </source>
</evidence>
<keyword evidence="4 11" id="KW-0235">DNA replication</keyword>
<comment type="cofactor">
    <cofactor evidence="11">
        <name>Mg(2+)</name>
        <dbReference type="ChEBI" id="CHEBI:18420"/>
    </cofactor>
    <text evidence="11">Binds 2 magnesium ions per subunit.</text>
</comment>
<keyword evidence="2 11" id="KW-0808">Transferase</keyword>
<dbReference type="Gene3D" id="3.40.1170.60">
    <property type="match status" value="1"/>
</dbReference>
<keyword evidence="9 11" id="KW-0234">DNA repair</keyword>
<keyword evidence="6 11" id="KW-0227">DNA damage</keyword>
<organism evidence="13 14">
    <name type="scientific">Deinococcus soli</name>
    <name type="common">ex Cha et al. 2016</name>
    <dbReference type="NCBI Taxonomy" id="1309411"/>
    <lineage>
        <taxon>Bacteria</taxon>
        <taxon>Thermotogati</taxon>
        <taxon>Deinococcota</taxon>
        <taxon>Deinococci</taxon>
        <taxon>Deinococcales</taxon>
        <taxon>Deinococcaceae</taxon>
        <taxon>Deinococcus</taxon>
    </lineage>
</organism>
<evidence type="ECO:0000256" key="4">
    <source>
        <dbReference type="ARBA" id="ARBA00022705"/>
    </source>
</evidence>
<comment type="function">
    <text evidence="11">Poorly processive, error-prone DNA polymerase involved in untargeted mutagenesis. Copies undamaged DNA at stalled replication forks, which arise in vivo from mismatched or misaligned primer ends. These misaligned primers can be extended by PolIV. Exhibits no 3'-5' exonuclease (proofreading) activity. May be involved in translesional synthesis, in conjunction with the beta clamp from PolIII.</text>
</comment>
<dbReference type="InterPro" id="IPR022880">
    <property type="entry name" value="DNApol_IV"/>
</dbReference>
<dbReference type="InterPro" id="IPR001126">
    <property type="entry name" value="UmuC"/>
</dbReference>
<name>A0AAE3XCK4_9DEIO</name>
<keyword evidence="11" id="KW-0238">DNA-binding</keyword>
<dbReference type="InterPro" id="IPR036775">
    <property type="entry name" value="DNA_pol_Y-fam_lit_finger_sf"/>
</dbReference>
<dbReference type="GO" id="GO:0003684">
    <property type="term" value="F:damaged DNA binding"/>
    <property type="evidence" value="ECO:0007669"/>
    <property type="project" value="InterPro"/>
</dbReference>
<dbReference type="InterPro" id="IPR024728">
    <property type="entry name" value="PolY_HhH_motif"/>
</dbReference>
<keyword evidence="7 11" id="KW-0460">Magnesium</keyword>
<dbReference type="EMBL" id="JAVDQK010000005">
    <property type="protein sequence ID" value="MDR6218831.1"/>
    <property type="molecule type" value="Genomic_DNA"/>
</dbReference>
<evidence type="ECO:0000256" key="10">
    <source>
        <dbReference type="ARBA" id="ARBA00049244"/>
    </source>
</evidence>
<evidence type="ECO:0000256" key="5">
    <source>
        <dbReference type="ARBA" id="ARBA00022723"/>
    </source>
</evidence>
<dbReference type="AlphaFoldDB" id="A0AAE3XCK4"/>
<keyword evidence="5 11" id="KW-0479">Metal-binding</keyword>
<comment type="similarity">
    <text evidence="1 11">Belongs to the DNA polymerase type-Y family.</text>
</comment>
<evidence type="ECO:0000256" key="2">
    <source>
        <dbReference type="ARBA" id="ARBA00022679"/>
    </source>
</evidence>
<evidence type="ECO:0000256" key="9">
    <source>
        <dbReference type="ARBA" id="ARBA00023204"/>
    </source>
</evidence>
<feature type="active site" evidence="11">
    <location>
        <position position="109"/>
    </location>
</feature>
<gene>
    <name evidence="11" type="primary">dinB</name>
    <name evidence="13" type="ORF">J2Y00_002428</name>
</gene>
<evidence type="ECO:0000256" key="6">
    <source>
        <dbReference type="ARBA" id="ARBA00022763"/>
    </source>
</evidence>
<keyword evidence="3 11" id="KW-0548">Nucleotidyltransferase</keyword>
<dbReference type="InterPro" id="IPR043502">
    <property type="entry name" value="DNA/RNA_pol_sf"/>
</dbReference>
<dbReference type="GO" id="GO:0005829">
    <property type="term" value="C:cytosol"/>
    <property type="evidence" value="ECO:0007669"/>
    <property type="project" value="TreeGrafter"/>
</dbReference>
<dbReference type="SUPFAM" id="SSF56672">
    <property type="entry name" value="DNA/RNA polymerases"/>
    <property type="match status" value="1"/>
</dbReference>
<feature type="domain" description="UmuC" evidence="12">
    <location>
        <begin position="10"/>
        <end position="191"/>
    </location>
</feature>
<dbReference type="GO" id="GO:0006281">
    <property type="term" value="P:DNA repair"/>
    <property type="evidence" value="ECO:0007669"/>
    <property type="project" value="UniProtKB-UniRule"/>
</dbReference>
<feature type="site" description="Substrate discrimination" evidence="11">
    <location>
        <position position="19"/>
    </location>
</feature>
<dbReference type="Gene3D" id="3.30.1490.100">
    <property type="entry name" value="DNA polymerase, Y-family, little finger domain"/>
    <property type="match status" value="1"/>
</dbReference>
<dbReference type="Pfam" id="PF11798">
    <property type="entry name" value="IMS_HHH"/>
    <property type="match status" value="1"/>
</dbReference>